<dbReference type="AlphaFoldDB" id="A0AAN7ZSF7"/>
<gene>
    <name evidence="1" type="ORF">RI543_002897</name>
</gene>
<reference evidence="2" key="1">
    <citation type="submission" date="2023-07" db="EMBL/GenBank/DDBJ databases">
        <title>A draft genome of Kazachstania heterogenica Y-27499.</title>
        <authorList>
            <person name="Donic C."/>
            <person name="Kralova J.S."/>
            <person name="Fidel L."/>
            <person name="Ben-Dor S."/>
            <person name="Jung S."/>
        </authorList>
    </citation>
    <scope>NUCLEOTIDE SEQUENCE [LARGE SCALE GENOMIC DNA]</scope>
    <source>
        <strain evidence="2">Y27499</strain>
    </source>
</reference>
<accession>A0AAN7ZSF7</accession>
<name>A0AAN7ZSF7_9SACH</name>
<evidence type="ECO:0000313" key="1">
    <source>
        <dbReference type="EMBL" id="KAK5779774.1"/>
    </source>
</evidence>
<organism evidence="1 2">
    <name type="scientific">Arxiozyma heterogenica</name>
    <dbReference type="NCBI Taxonomy" id="278026"/>
    <lineage>
        <taxon>Eukaryota</taxon>
        <taxon>Fungi</taxon>
        <taxon>Dikarya</taxon>
        <taxon>Ascomycota</taxon>
        <taxon>Saccharomycotina</taxon>
        <taxon>Saccharomycetes</taxon>
        <taxon>Saccharomycetales</taxon>
        <taxon>Saccharomycetaceae</taxon>
        <taxon>Arxiozyma</taxon>
    </lineage>
</organism>
<proteinExistence type="predicted"/>
<dbReference type="Proteomes" id="UP001306508">
    <property type="component" value="Unassembled WGS sequence"/>
</dbReference>
<evidence type="ECO:0000313" key="2">
    <source>
        <dbReference type="Proteomes" id="UP001306508"/>
    </source>
</evidence>
<dbReference type="EMBL" id="JAWIZZ010000046">
    <property type="protein sequence ID" value="KAK5779774.1"/>
    <property type="molecule type" value="Genomic_DNA"/>
</dbReference>
<protein>
    <submittedName>
        <fullName evidence="1">Uncharacterized protein</fullName>
    </submittedName>
</protein>
<comment type="caution">
    <text evidence="1">The sequence shown here is derived from an EMBL/GenBank/DDBJ whole genome shotgun (WGS) entry which is preliminary data.</text>
</comment>
<keyword evidence="2" id="KW-1185">Reference proteome</keyword>
<sequence length="774" mass="88567">MAKYSFVRHIKCNPIFTHDIGTTNLEQKDKSYLDALSIGSNNSSILDNVLLTGICHGKVPFIENLSYQIPRNQVDLKLLWKLPFPDATEIHNFVHSNDIVAEEVDTPGAISYRARNKYYLYFPDTEKNVPVSSDFLPGDQYIYRLVGIGKLMFIVQLSNKIKLLGWKSEVSDFLIPILNQDLTDFIIGNDPIINFNTNAGSVPIKDKPCFVIVYNHCIVMANLHVSKDEKDLKLIITNKIHSNHLKIFDAHLYSDVHRIIIPILLSTDGNAYFYNQKLNKLYFKISSVNRTLFKVHIFKNYCFLFNHDEFWVINMESLRPARLYLGIHPLSIFHISDNIFLLANNSKVYKLTFKNQIKATVSARSIIYPLGIALRLLPLHSRPGYSLVLSQYVFEDKTIPQIKKQKGLHVSIFHNETMKIISTKEICDIDLIEYVLMEPLIVNSSYEITFPCDWFVITYRKPSCGSSWVLLTVEDGRIIQIYKEGQLDDVATSIFTDYSSFGRTVQICITTGGKFHLITLTRKKGKVKVDTKNIISTSTGSWNIGGFFQNGLLQLINPHHGLYYSDSITGDKELVKHALKTRPRIFGNAIIIKTATKVLDPVKQWGNTLGIENHSSYDNHASSQFLSGHITKYMFLQNCIERKDREKILCAMVDSENFVYLWDDVLEHLPNNTIVVRPIIKFRPKVRIINITPILQNFEKSVFGDKSYGIPLFFLLGESGVVYVLSTLEETPIIQPFLEGSFNTQNTLPEGNCASVWFEYDELVYVKHSLQLVQ</sequence>